<evidence type="ECO:0000256" key="3">
    <source>
        <dbReference type="ARBA" id="ARBA00022741"/>
    </source>
</evidence>
<keyword evidence="5 11" id="KW-0347">Helicase</keyword>
<evidence type="ECO:0000256" key="2">
    <source>
        <dbReference type="ARBA" id="ARBA00022490"/>
    </source>
</evidence>
<evidence type="ECO:0000256" key="7">
    <source>
        <dbReference type="ARBA" id="ARBA00038437"/>
    </source>
</evidence>
<evidence type="ECO:0000256" key="1">
    <source>
        <dbReference type="ARBA" id="ARBA00012552"/>
    </source>
</evidence>
<dbReference type="FunFam" id="3.40.50.300:FF:000108">
    <property type="entry name" value="ATP-dependent RNA helicase RhlE"/>
    <property type="match status" value="1"/>
</dbReference>
<organism evidence="16 17">
    <name type="scientific">Cohnella fermenti</name>
    <dbReference type="NCBI Taxonomy" id="2565925"/>
    <lineage>
        <taxon>Bacteria</taxon>
        <taxon>Bacillati</taxon>
        <taxon>Bacillota</taxon>
        <taxon>Bacilli</taxon>
        <taxon>Bacillales</taxon>
        <taxon>Paenibacillaceae</taxon>
        <taxon>Cohnella</taxon>
    </lineage>
</organism>
<dbReference type="Proteomes" id="UP000310636">
    <property type="component" value="Unassembled WGS sequence"/>
</dbReference>
<dbReference type="PROSITE" id="PS51194">
    <property type="entry name" value="HELICASE_CTER"/>
    <property type="match status" value="1"/>
</dbReference>
<feature type="compositionally biased region" description="Low complexity" evidence="12">
    <location>
        <begin position="418"/>
        <end position="436"/>
    </location>
</feature>
<feature type="domain" description="Helicase ATP-binding" evidence="13">
    <location>
        <begin position="32"/>
        <end position="207"/>
    </location>
</feature>
<dbReference type="OrthoDB" id="9805696at2"/>
<evidence type="ECO:0000256" key="12">
    <source>
        <dbReference type="SAM" id="MobiDB-lite"/>
    </source>
</evidence>
<evidence type="ECO:0000313" key="16">
    <source>
        <dbReference type="EMBL" id="THF84226.1"/>
    </source>
</evidence>
<dbReference type="CDD" id="cd18787">
    <property type="entry name" value="SF2_C_DEAD"/>
    <property type="match status" value="1"/>
</dbReference>
<protein>
    <recommendedName>
        <fullName evidence="9">ATP-dependent RNA helicase CshA</fullName>
        <ecNumber evidence="1">3.6.4.13</ecNumber>
    </recommendedName>
</protein>
<dbReference type="InterPro" id="IPR050079">
    <property type="entry name" value="DEAD_box_RNA_helicase"/>
</dbReference>
<sequence length="458" mass="49283">MNFQDLKLIPPILKALTKEGYASPTPIQEQAIPAVLAGRDLFGCAQTGTGKTAAFALPILQLLHGPQEASQKRPIRALILTPTRELAIQIDDNLRAYGQFLKLRSSVIVGGVSQRAQEQALERGTDILTATPGRLIDLLNQGLVSLNQVKILVLDEADRMLDMGFIHDMKRIIAKLPAARQTLFFSATMPPEITGLVNSLLKDPVKVEITPVSSTAERIEQSVYLVDKENKQKLLNLLMEDRSISSAIVFARTKHGADRIAKGLNRANVSAQAIHGDKSQNSRQNALNSFKNGSTRVLVATDIAARGIDVEELSHVINFNLPNIPETYVHRIGRTGRAGLSGTAISFSDYEELEYLKDIEKLIKRKIPRVDGHPYPMQITTPAAAAAAAASAQGQSPGRGQGQSQGQGRAQGQGQAQGRGRSQASSQGRGSSQGGSKPRSDKPARQGNPARGNGPGSR</sequence>
<name>A0A4S4CA14_9BACL</name>
<evidence type="ECO:0000256" key="10">
    <source>
        <dbReference type="PROSITE-ProRule" id="PRU00552"/>
    </source>
</evidence>
<dbReference type="GO" id="GO:0003723">
    <property type="term" value="F:RNA binding"/>
    <property type="evidence" value="ECO:0007669"/>
    <property type="project" value="UniProtKB-ARBA"/>
</dbReference>
<comment type="catalytic activity">
    <reaction evidence="8">
        <text>ATP + H2O = ADP + phosphate + H(+)</text>
        <dbReference type="Rhea" id="RHEA:13065"/>
        <dbReference type="ChEBI" id="CHEBI:15377"/>
        <dbReference type="ChEBI" id="CHEBI:15378"/>
        <dbReference type="ChEBI" id="CHEBI:30616"/>
        <dbReference type="ChEBI" id="CHEBI:43474"/>
        <dbReference type="ChEBI" id="CHEBI:456216"/>
        <dbReference type="EC" id="3.6.4.13"/>
    </reaction>
</comment>
<dbReference type="InterPro" id="IPR011545">
    <property type="entry name" value="DEAD/DEAH_box_helicase_dom"/>
</dbReference>
<dbReference type="SMART" id="SM00490">
    <property type="entry name" value="HELICc"/>
    <property type="match status" value="1"/>
</dbReference>
<evidence type="ECO:0000313" key="17">
    <source>
        <dbReference type="Proteomes" id="UP000310636"/>
    </source>
</evidence>
<dbReference type="EC" id="3.6.4.13" evidence="1"/>
<gene>
    <name evidence="16" type="ORF">E6C55_02730</name>
</gene>
<dbReference type="InterPro" id="IPR044742">
    <property type="entry name" value="DEAD/DEAH_RhlB"/>
</dbReference>
<comment type="similarity">
    <text evidence="7 11">Belongs to the DEAD box helicase family.</text>
</comment>
<keyword evidence="3 11" id="KW-0547">Nucleotide-binding</keyword>
<comment type="caution">
    <text evidence="16">The sequence shown here is derived from an EMBL/GenBank/DDBJ whole genome shotgun (WGS) entry which is preliminary data.</text>
</comment>
<evidence type="ECO:0000259" key="14">
    <source>
        <dbReference type="PROSITE" id="PS51194"/>
    </source>
</evidence>
<accession>A0A4S4CA14</accession>
<evidence type="ECO:0000256" key="9">
    <source>
        <dbReference type="ARBA" id="ARBA00067932"/>
    </source>
</evidence>
<evidence type="ECO:0000259" key="13">
    <source>
        <dbReference type="PROSITE" id="PS51192"/>
    </source>
</evidence>
<evidence type="ECO:0000256" key="5">
    <source>
        <dbReference type="ARBA" id="ARBA00022806"/>
    </source>
</evidence>
<feature type="domain" description="Helicase C-terminal" evidence="14">
    <location>
        <begin position="218"/>
        <end position="383"/>
    </location>
</feature>
<dbReference type="InterPro" id="IPR001650">
    <property type="entry name" value="Helicase_C-like"/>
</dbReference>
<dbReference type="RefSeq" id="WP_136368228.1">
    <property type="nucleotide sequence ID" value="NZ_SSOB01000002.1"/>
</dbReference>
<dbReference type="SUPFAM" id="SSF52540">
    <property type="entry name" value="P-loop containing nucleoside triphosphate hydrolases"/>
    <property type="match status" value="1"/>
</dbReference>
<feature type="region of interest" description="Disordered" evidence="12">
    <location>
        <begin position="386"/>
        <end position="458"/>
    </location>
</feature>
<dbReference type="AlphaFoldDB" id="A0A4S4CA14"/>
<keyword evidence="17" id="KW-1185">Reference proteome</keyword>
<dbReference type="Gene3D" id="3.40.50.300">
    <property type="entry name" value="P-loop containing nucleotide triphosphate hydrolases"/>
    <property type="match status" value="2"/>
</dbReference>
<dbReference type="GO" id="GO:0005524">
    <property type="term" value="F:ATP binding"/>
    <property type="evidence" value="ECO:0007669"/>
    <property type="project" value="UniProtKB-KW"/>
</dbReference>
<dbReference type="CDD" id="cd00268">
    <property type="entry name" value="DEADc"/>
    <property type="match status" value="1"/>
</dbReference>
<proteinExistence type="inferred from homology"/>
<dbReference type="SMART" id="SM00487">
    <property type="entry name" value="DEXDc"/>
    <property type="match status" value="1"/>
</dbReference>
<feature type="domain" description="DEAD-box RNA helicase Q" evidence="15">
    <location>
        <begin position="1"/>
        <end position="29"/>
    </location>
</feature>
<evidence type="ECO:0000256" key="4">
    <source>
        <dbReference type="ARBA" id="ARBA00022801"/>
    </source>
</evidence>
<reference evidence="16 17" key="1">
    <citation type="submission" date="2019-04" db="EMBL/GenBank/DDBJ databases">
        <title>Cohnella sp. nov. isolated from preserved vegetables.</title>
        <authorList>
            <person name="Lin S.-Y."/>
            <person name="Hung M.-H."/>
            <person name="Young C.-C."/>
        </authorList>
    </citation>
    <scope>NUCLEOTIDE SEQUENCE [LARGE SCALE GENOMIC DNA]</scope>
    <source>
        <strain evidence="16 17">CC-MHH1044</strain>
    </source>
</reference>
<dbReference type="GO" id="GO:0016787">
    <property type="term" value="F:hydrolase activity"/>
    <property type="evidence" value="ECO:0007669"/>
    <property type="project" value="UniProtKB-KW"/>
</dbReference>
<dbReference type="InterPro" id="IPR000629">
    <property type="entry name" value="RNA-helicase_DEAD-box_CS"/>
</dbReference>
<feature type="compositionally biased region" description="Gly residues" evidence="12">
    <location>
        <begin position="397"/>
        <end position="417"/>
    </location>
</feature>
<dbReference type="Pfam" id="PF00270">
    <property type="entry name" value="DEAD"/>
    <property type="match status" value="1"/>
</dbReference>
<dbReference type="GO" id="GO:0003724">
    <property type="term" value="F:RNA helicase activity"/>
    <property type="evidence" value="ECO:0007669"/>
    <property type="project" value="UniProtKB-EC"/>
</dbReference>
<dbReference type="PROSITE" id="PS51192">
    <property type="entry name" value="HELICASE_ATP_BIND_1"/>
    <property type="match status" value="1"/>
</dbReference>
<dbReference type="PROSITE" id="PS00039">
    <property type="entry name" value="DEAD_ATP_HELICASE"/>
    <property type="match status" value="1"/>
</dbReference>
<dbReference type="PANTHER" id="PTHR47959">
    <property type="entry name" value="ATP-DEPENDENT RNA HELICASE RHLE-RELATED"/>
    <property type="match status" value="1"/>
</dbReference>
<evidence type="ECO:0000256" key="8">
    <source>
        <dbReference type="ARBA" id="ARBA00047984"/>
    </source>
</evidence>
<dbReference type="Pfam" id="PF00271">
    <property type="entry name" value="Helicase_C"/>
    <property type="match status" value="1"/>
</dbReference>
<dbReference type="PANTHER" id="PTHR47959:SF13">
    <property type="entry name" value="ATP-DEPENDENT RNA HELICASE RHLE"/>
    <property type="match status" value="1"/>
</dbReference>
<dbReference type="InterPro" id="IPR014001">
    <property type="entry name" value="Helicase_ATP-bd"/>
</dbReference>
<feature type="short sequence motif" description="Q motif" evidence="10">
    <location>
        <begin position="1"/>
        <end position="29"/>
    </location>
</feature>
<evidence type="ECO:0000256" key="6">
    <source>
        <dbReference type="ARBA" id="ARBA00022840"/>
    </source>
</evidence>
<feature type="compositionally biased region" description="Low complexity" evidence="12">
    <location>
        <begin position="386"/>
        <end position="396"/>
    </location>
</feature>
<keyword evidence="2" id="KW-0963">Cytoplasm</keyword>
<keyword evidence="4 11" id="KW-0378">Hydrolase</keyword>
<dbReference type="GO" id="GO:0005829">
    <property type="term" value="C:cytosol"/>
    <property type="evidence" value="ECO:0007669"/>
    <property type="project" value="TreeGrafter"/>
</dbReference>
<dbReference type="InterPro" id="IPR014014">
    <property type="entry name" value="RNA_helicase_DEAD_Q_motif"/>
</dbReference>
<evidence type="ECO:0000259" key="15">
    <source>
        <dbReference type="PROSITE" id="PS51195"/>
    </source>
</evidence>
<dbReference type="EMBL" id="SSOB01000002">
    <property type="protein sequence ID" value="THF84226.1"/>
    <property type="molecule type" value="Genomic_DNA"/>
</dbReference>
<dbReference type="PROSITE" id="PS51195">
    <property type="entry name" value="Q_MOTIF"/>
    <property type="match status" value="1"/>
</dbReference>
<dbReference type="InterPro" id="IPR027417">
    <property type="entry name" value="P-loop_NTPase"/>
</dbReference>
<evidence type="ECO:0000256" key="11">
    <source>
        <dbReference type="RuleBase" id="RU000492"/>
    </source>
</evidence>
<keyword evidence="6 11" id="KW-0067">ATP-binding</keyword>